<evidence type="ECO:0000313" key="2">
    <source>
        <dbReference type="EMBL" id="CAF5130980.1"/>
    </source>
</evidence>
<sequence>MMIPSSQNQRKANGNNNTPIIEQKWIWCDLLATMMQSKTNDENFVILVVEIIGVDDGLVVPTIDEELENEYATRISYRSEVSSDDVVESSSPTVPARVSIKQQRQQSPYTSEQQSQQGCFYPSPPPPPPPPPPPAPPSLPTSSFSSSSPHHRHLPSTSTSSSSPSSPHSPLPTSRPSVIMTKSMHHQQQQQQQQHYHPYRHYDCNTFVQQQYPLPTATTNEQWYYPPTNTGGDNMPLYRHPHHHSS</sequence>
<accession>A0A8S3FPB9</accession>
<feature type="compositionally biased region" description="Pro residues" evidence="1">
    <location>
        <begin position="122"/>
        <end position="139"/>
    </location>
</feature>
<proteinExistence type="predicted"/>
<evidence type="ECO:0000256" key="1">
    <source>
        <dbReference type="SAM" id="MobiDB-lite"/>
    </source>
</evidence>
<feature type="compositionally biased region" description="Polar residues" evidence="1">
    <location>
        <begin position="100"/>
        <end position="118"/>
    </location>
</feature>
<evidence type="ECO:0000313" key="3">
    <source>
        <dbReference type="Proteomes" id="UP000681720"/>
    </source>
</evidence>
<feature type="region of interest" description="Disordered" evidence="1">
    <location>
        <begin position="80"/>
        <end position="177"/>
    </location>
</feature>
<dbReference type="EMBL" id="CAJOBJ010271195">
    <property type="protein sequence ID" value="CAF5130980.1"/>
    <property type="molecule type" value="Genomic_DNA"/>
</dbReference>
<comment type="caution">
    <text evidence="2">The sequence shown here is derived from an EMBL/GenBank/DDBJ whole genome shotgun (WGS) entry which is preliminary data.</text>
</comment>
<feature type="compositionally biased region" description="Low complexity" evidence="1">
    <location>
        <begin position="155"/>
        <end position="177"/>
    </location>
</feature>
<dbReference type="AlphaFoldDB" id="A0A8S3FPB9"/>
<protein>
    <submittedName>
        <fullName evidence="2">Uncharacterized protein</fullName>
    </submittedName>
</protein>
<name>A0A8S3FPB9_9BILA</name>
<gene>
    <name evidence="2" type="ORF">GIL414_LOCUS64013</name>
</gene>
<dbReference type="Proteomes" id="UP000681720">
    <property type="component" value="Unassembled WGS sequence"/>
</dbReference>
<organism evidence="2 3">
    <name type="scientific">Rotaria magnacalcarata</name>
    <dbReference type="NCBI Taxonomy" id="392030"/>
    <lineage>
        <taxon>Eukaryota</taxon>
        <taxon>Metazoa</taxon>
        <taxon>Spiralia</taxon>
        <taxon>Gnathifera</taxon>
        <taxon>Rotifera</taxon>
        <taxon>Eurotatoria</taxon>
        <taxon>Bdelloidea</taxon>
        <taxon>Philodinida</taxon>
        <taxon>Philodinidae</taxon>
        <taxon>Rotaria</taxon>
    </lineage>
</organism>
<reference evidence="2" key="1">
    <citation type="submission" date="2021-02" db="EMBL/GenBank/DDBJ databases">
        <authorList>
            <person name="Nowell W R."/>
        </authorList>
    </citation>
    <scope>NUCLEOTIDE SEQUENCE</scope>
</reference>